<dbReference type="SUPFAM" id="SSF56601">
    <property type="entry name" value="beta-lactamase/transpeptidase-like"/>
    <property type="match status" value="1"/>
</dbReference>
<evidence type="ECO:0000259" key="3">
    <source>
        <dbReference type="Pfam" id="PF00144"/>
    </source>
</evidence>
<keyword evidence="2" id="KW-0732">Signal</keyword>
<protein>
    <submittedName>
        <fullName evidence="4">Serine hydrolase</fullName>
    </submittedName>
</protein>
<feature type="compositionally biased region" description="Low complexity" evidence="1">
    <location>
        <begin position="372"/>
        <end position="383"/>
    </location>
</feature>
<accession>A0A8J3YQU2</accession>
<dbReference type="Proteomes" id="UP000619260">
    <property type="component" value="Unassembled WGS sequence"/>
</dbReference>
<evidence type="ECO:0000256" key="1">
    <source>
        <dbReference type="SAM" id="MobiDB-lite"/>
    </source>
</evidence>
<organism evidence="4 5">
    <name type="scientific">Virgisporangium aliadipatigenens</name>
    <dbReference type="NCBI Taxonomy" id="741659"/>
    <lineage>
        <taxon>Bacteria</taxon>
        <taxon>Bacillati</taxon>
        <taxon>Actinomycetota</taxon>
        <taxon>Actinomycetes</taxon>
        <taxon>Micromonosporales</taxon>
        <taxon>Micromonosporaceae</taxon>
        <taxon>Virgisporangium</taxon>
    </lineage>
</organism>
<dbReference type="InterPro" id="IPR001466">
    <property type="entry name" value="Beta-lactam-related"/>
</dbReference>
<dbReference type="PANTHER" id="PTHR46825">
    <property type="entry name" value="D-ALANYL-D-ALANINE-CARBOXYPEPTIDASE/ENDOPEPTIDASE AMPH"/>
    <property type="match status" value="1"/>
</dbReference>
<dbReference type="InterPro" id="IPR012338">
    <property type="entry name" value="Beta-lactam/transpept-like"/>
</dbReference>
<dbReference type="EMBL" id="BOPF01000022">
    <property type="protein sequence ID" value="GIJ48787.1"/>
    <property type="molecule type" value="Genomic_DNA"/>
</dbReference>
<sequence length="392" mass="41780">MLRAGAAATVAVAAATNAATPAVAAPATPPEGAAFQSALDRLAGTVASGVLAEVRDPRWVWRGSSGVRELGTSKPVVPTGRFRVGSVTKSFVATVVLQLAAERRLGLDDPLRRWLPGGLPGGDRVTLRHLLQHTSGIFNYTDVLEELYPAVADLVRIRYRTWSPREILGLIAGRPSLFDPGTSWSYSNTNYILLGLVVERVTGRTYADEIRRRILQPLRLRDAELPGADPHIRGPHSHGYLPDVRDGAVVPVDITDFNPSIAGAAGAMLSGAGDLNRFYGALNAGRLVHEPLLTEMRTSFPDAGYGLGLQTETLPNGVTLWGHTGGIFGYVTYSFSTADGRRQLSLSANPWGDGDPGSALLDLLTAAFPAPEGTAPRAAAPTRIRNLDRREG</sequence>
<gene>
    <name evidence="4" type="ORF">Val02_56730</name>
</gene>
<dbReference type="Pfam" id="PF00144">
    <property type="entry name" value="Beta-lactamase"/>
    <property type="match status" value="1"/>
</dbReference>
<proteinExistence type="predicted"/>
<evidence type="ECO:0000313" key="5">
    <source>
        <dbReference type="Proteomes" id="UP000619260"/>
    </source>
</evidence>
<keyword evidence="5" id="KW-1185">Reference proteome</keyword>
<evidence type="ECO:0000256" key="2">
    <source>
        <dbReference type="SAM" id="SignalP"/>
    </source>
</evidence>
<dbReference type="Gene3D" id="3.40.710.10">
    <property type="entry name" value="DD-peptidase/beta-lactamase superfamily"/>
    <property type="match status" value="1"/>
</dbReference>
<dbReference type="InterPro" id="IPR050491">
    <property type="entry name" value="AmpC-like"/>
</dbReference>
<feature type="signal peptide" evidence="2">
    <location>
        <begin position="1"/>
        <end position="24"/>
    </location>
</feature>
<evidence type="ECO:0000313" key="4">
    <source>
        <dbReference type="EMBL" id="GIJ48787.1"/>
    </source>
</evidence>
<comment type="caution">
    <text evidence="4">The sequence shown here is derived from an EMBL/GenBank/DDBJ whole genome shotgun (WGS) entry which is preliminary data.</text>
</comment>
<feature type="region of interest" description="Disordered" evidence="1">
    <location>
        <begin position="372"/>
        <end position="392"/>
    </location>
</feature>
<keyword evidence="4" id="KW-0378">Hydrolase</keyword>
<dbReference type="GO" id="GO:0016787">
    <property type="term" value="F:hydrolase activity"/>
    <property type="evidence" value="ECO:0007669"/>
    <property type="project" value="UniProtKB-KW"/>
</dbReference>
<dbReference type="PANTHER" id="PTHR46825:SF7">
    <property type="entry name" value="D-ALANYL-D-ALANINE CARBOXYPEPTIDASE"/>
    <property type="match status" value="1"/>
</dbReference>
<feature type="chain" id="PRO_5035269806" evidence="2">
    <location>
        <begin position="25"/>
        <end position="392"/>
    </location>
</feature>
<feature type="domain" description="Beta-lactamase-related" evidence="3">
    <location>
        <begin position="45"/>
        <end position="331"/>
    </location>
</feature>
<dbReference type="AlphaFoldDB" id="A0A8J3YQU2"/>
<name>A0A8J3YQU2_9ACTN</name>
<reference evidence="4" key="1">
    <citation type="submission" date="2021-01" db="EMBL/GenBank/DDBJ databases">
        <title>Whole genome shotgun sequence of Virgisporangium aliadipatigenens NBRC 105644.</title>
        <authorList>
            <person name="Komaki H."/>
            <person name="Tamura T."/>
        </authorList>
    </citation>
    <scope>NUCLEOTIDE SEQUENCE</scope>
    <source>
        <strain evidence="4">NBRC 105644</strain>
    </source>
</reference>